<evidence type="ECO:0000256" key="2">
    <source>
        <dbReference type="SAM" id="Phobius"/>
    </source>
</evidence>
<sequence>MFSRPPSLASCDQARARLSTLSAAKWRDARSERPRRCGETGWWAGPCCRRSSSSSQRRSAAVHPSSASPTRYRAGSWPAVIFVAVLAFIAWSIWGPSRASLRPYRSRFVLIIACPCALGLATPMSIMSASGAALRMAF</sequence>
<proteinExistence type="predicted"/>
<evidence type="ECO:0000256" key="1">
    <source>
        <dbReference type="SAM" id="MobiDB-lite"/>
    </source>
</evidence>
<keyword evidence="2" id="KW-0812">Transmembrane</keyword>
<accession>A0ABW5QQW8</accession>
<protein>
    <submittedName>
        <fullName evidence="3">Uncharacterized protein</fullName>
    </submittedName>
</protein>
<dbReference type="RefSeq" id="WP_386835524.1">
    <property type="nucleotide sequence ID" value="NZ_JBHUNP010000001.1"/>
</dbReference>
<feature type="transmembrane region" description="Helical" evidence="2">
    <location>
        <begin position="108"/>
        <end position="134"/>
    </location>
</feature>
<organism evidence="3 4">
    <name type="scientific">Devosia albogilva</name>
    <dbReference type="NCBI Taxonomy" id="429726"/>
    <lineage>
        <taxon>Bacteria</taxon>
        <taxon>Pseudomonadati</taxon>
        <taxon>Pseudomonadota</taxon>
        <taxon>Alphaproteobacteria</taxon>
        <taxon>Hyphomicrobiales</taxon>
        <taxon>Devosiaceae</taxon>
        <taxon>Devosia</taxon>
    </lineage>
</organism>
<dbReference type="Proteomes" id="UP001597521">
    <property type="component" value="Unassembled WGS sequence"/>
</dbReference>
<keyword evidence="2" id="KW-0472">Membrane</keyword>
<evidence type="ECO:0000313" key="4">
    <source>
        <dbReference type="Proteomes" id="UP001597521"/>
    </source>
</evidence>
<keyword evidence="2" id="KW-1133">Transmembrane helix</keyword>
<gene>
    <name evidence="3" type="ORF">ACFSX5_19000</name>
</gene>
<keyword evidence="4" id="KW-1185">Reference proteome</keyword>
<dbReference type="EMBL" id="JBHUNP010000001">
    <property type="protein sequence ID" value="MFD2649876.1"/>
    <property type="molecule type" value="Genomic_DNA"/>
</dbReference>
<reference evidence="4" key="1">
    <citation type="journal article" date="2019" name="Int. J. Syst. Evol. Microbiol.">
        <title>The Global Catalogue of Microorganisms (GCM) 10K type strain sequencing project: providing services to taxonomists for standard genome sequencing and annotation.</title>
        <authorList>
            <consortium name="The Broad Institute Genomics Platform"/>
            <consortium name="The Broad Institute Genome Sequencing Center for Infectious Disease"/>
            <person name="Wu L."/>
            <person name="Ma J."/>
        </authorList>
    </citation>
    <scope>NUCLEOTIDE SEQUENCE [LARGE SCALE GENOMIC DNA]</scope>
    <source>
        <strain evidence="4">CCM 7427</strain>
    </source>
</reference>
<comment type="caution">
    <text evidence="3">The sequence shown here is derived from an EMBL/GenBank/DDBJ whole genome shotgun (WGS) entry which is preliminary data.</text>
</comment>
<name>A0ABW5QQW8_9HYPH</name>
<feature type="region of interest" description="Disordered" evidence="1">
    <location>
        <begin position="47"/>
        <end position="72"/>
    </location>
</feature>
<feature type="transmembrane region" description="Helical" evidence="2">
    <location>
        <begin position="76"/>
        <end position="96"/>
    </location>
</feature>
<feature type="compositionally biased region" description="Low complexity" evidence="1">
    <location>
        <begin position="49"/>
        <end position="59"/>
    </location>
</feature>
<evidence type="ECO:0000313" key="3">
    <source>
        <dbReference type="EMBL" id="MFD2649876.1"/>
    </source>
</evidence>